<dbReference type="Pfam" id="PF17674">
    <property type="entry name" value="HHH_9"/>
    <property type="match status" value="1"/>
</dbReference>
<dbReference type="Pfam" id="PF00575">
    <property type="entry name" value="S1"/>
    <property type="match status" value="1"/>
</dbReference>
<dbReference type="Gene3D" id="1.10.150.310">
    <property type="entry name" value="Tex RuvX-like domain-like"/>
    <property type="match status" value="1"/>
</dbReference>
<dbReference type="Gene3D" id="1.10.3500.10">
    <property type="entry name" value="Tex N-terminal region-like"/>
    <property type="match status" value="1"/>
</dbReference>
<dbReference type="PROSITE" id="PS50126">
    <property type="entry name" value="S1"/>
    <property type="match status" value="1"/>
</dbReference>
<dbReference type="SMART" id="SM00316">
    <property type="entry name" value="S1"/>
    <property type="match status" value="1"/>
</dbReference>
<accession>A0A9D1M7Z3</accession>
<reference evidence="2" key="2">
    <citation type="journal article" date="2021" name="PeerJ">
        <title>Extensive microbial diversity within the chicken gut microbiome revealed by metagenomics and culture.</title>
        <authorList>
            <person name="Gilroy R."/>
            <person name="Ravi A."/>
            <person name="Getino M."/>
            <person name="Pursley I."/>
            <person name="Horton D.L."/>
            <person name="Alikhan N.F."/>
            <person name="Baker D."/>
            <person name="Gharbi K."/>
            <person name="Hall N."/>
            <person name="Watson M."/>
            <person name="Adriaenssens E.M."/>
            <person name="Foster-Nyarko E."/>
            <person name="Jarju S."/>
            <person name="Secka A."/>
            <person name="Antonio M."/>
            <person name="Oren A."/>
            <person name="Chaudhuri R.R."/>
            <person name="La Ragione R."/>
            <person name="Hildebrand F."/>
            <person name="Pallen M.J."/>
        </authorList>
    </citation>
    <scope>NUCLEOTIDE SEQUENCE</scope>
    <source>
        <strain evidence="2">CHK158-818</strain>
    </source>
</reference>
<dbReference type="Gene3D" id="2.40.50.140">
    <property type="entry name" value="Nucleic acid-binding proteins"/>
    <property type="match status" value="1"/>
</dbReference>
<evidence type="ECO:0000313" key="2">
    <source>
        <dbReference type="EMBL" id="HIU55543.1"/>
    </source>
</evidence>
<dbReference type="EMBL" id="DVNA01000156">
    <property type="protein sequence ID" value="HIU55543.1"/>
    <property type="molecule type" value="Genomic_DNA"/>
</dbReference>
<dbReference type="AlphaFoldDB" id="A0A9D1M7Z3"/>
<sequence length="274" mass="30543">MDPLAELVKIEPKAIGVGQYQHDVSQSLLQKSLDQTVESCVNLVGVNVNTASKYLLTYISGLGPQLAQNIIEYREKYGAFKNRRELLHVPRMGAKAFEQCAGFLRIPDSDNPLDNSAVHPDSYPVVEQMARDLGVSIETLIQDKALKKSLQLEKYISDNIGMPTLTDIMNELDKPGNDPRKTAKVFSFDPHIKTIDDLTVGMILPGIVTNITQFGCFVDIGIKENGLVHISQLADRFVSDPSEVVHIHEQVKVKVIDIDIPRKRIQLSLKEVDK</sequence>
<reference evidence="2" key="1">
    <citation type="submission" date="2020-10" db="EMBL/GenBank/DDBJ databases">
        <authorList>
            <person name="Gilroy R."/>
        </authorList>
    </citation>
    <scope>NUCLEOTIDE SEQUENCE</scope>
    <source>
        <strain evidence="2">CHK158-818</strain>
    </source>
</reference>
<dbReference type="PANTHER" id="PTHR10724:SF10">
    <property type="entry name" value="S1 RNA-BINDING DOMAIN-CONTAINING PROTEIN 1"/>
    <property type="match status" value="1"/>
</dbReference>
<evidence type="ECO:0000259" key="1">
    <source>
        <dbReference type="PROSITE" id="PS50126"/>
    </source>
</evidence>
<dbReference type="CDD" id="cd05685">
    <property type="entry name" value="S1_Tex"/>
    <property type="match status" value="1"/>
</dbReference>
<dbReference type="InterPro" id="IPR023323">
    <property type="entry name" value="Tex-like_dom_sf"/>
</dbReference>
<comment type="caution">
    <text evidence="2">The sequence shown here is derived from an EMBL/GenBank/DDBJ whole genome shotgun (WGS) entry which is preliminary data.</text>
</comment>
<dbReference type="Pfam" id="PF12836">
    <property type="entry name" value="HHH_3"/>
    <property type="match status" value="1"/>
</dbReference>
<dbReference type="InterPro" id="IPR003029">
    <property type="entry name" value="S1_domain"/>
</dbReference>
<dbReference type="InterPro" id="IPR010994">
    <property type="entry name" value="RuvA_2-like"/>
</dbReference>
<dbReference type="PANTHER" id="PTHR10724">
    <property type="entry name" value="30S RIBOSOMAL PROTEIN S1"/>
    <property type="match status" value="1"/>
</dbReference>
<proteinExistence type="predicted"/>
<gene>
    <name evidence="2" type="ORF">IAB03_07050</name>
</gene>
<dbReference type="Proteomes" id="UP000824112">
    <property type="component" value="Unassembled WGS sequence"/>
</dbReference>
<dbReference type="GO" id="GO:0005737">
    <property type="term" value="C:cytoplasm"/>
    <property type="evidence" value="ECO:0007669"/>
    <property type="project" value="UniProtKB-ARBA"/>
</dbReference>
<organism evidence="2 3">
    <name type="scientific">Candidatus Gallibacteroides avistercoris</name>
    <dbReference type="NCBI Taxonomy" id="2840833"/>
    <lineage>
        <taxon>Bacteria</taxon>
        <taxon>Pseudomonadati</taxon>
        <taxon>Bacteroidota</taxon>
        <taxon>Bacteroidia</taxon>
        <taxon>Bacteroidales</taxon>
        <taxon>Bacteroidaceae</taxon>
        <taxon>Bacteroidaceae incertae sedis</taxon>
        <taxon>Candidatus Gallibacteroides</taxon>
    </lineage>
</organism>
<dbReference type="InterPro" id="IPR041692">
    <property type="entry name" value="HHH_9"/>
</dbReference>
<feature type="non-terminal residue" evidence="2">
    <location>
        <position position="1"/>
    </location>
</feature>
<evidence type="ECO:0000313" key="3">
    <source>
        <dbReference type="Proteomes" id="UP000824112"/>
    </source>
</evidence>
<dbReference type="GO" id="GO:0003729">
    <property type="term" value="F:mRNA binding"/>
    <property type="evidence" value="ECO:0007669"/>
    <property type="project" value="TreeGrafter"/>
</dbReference>
<dbReference type="FunFam" id="2.40.50.140:FF:000051">
    <property type="entry name" value="RNA-binding transcriptional accessory protein"/>
    <property type="match status" value="1"/>
</dbReference>
<dbReference type="GO" id="GO:0003735">
    <property type="term" value="F:structural constituent of ribosome"/>
    <property type="evidence" value="ECO:0007669"/>
    <property type="project" value="TreeGrafter"/>
</dbReference>
<dbReference type="SUPFAM" id="SSF47781">
    <property type="entry name" value="RuvA domain 2-like"/>
    <property type="match status" value="2"/>
</dbReference>
<name>A0A9D1M7Z3_9BACT</name>
<dbReference type="GO" id="GO:0006412">
    <property type="term" value="P:translation"/>
    <property type="evidence" value="ECO:0007669"/>
    <property type="project" value="TreeGrafter"/>
</dbReference>
<feature type="domain" description="S1 motif" evidence="1">
    <location>
        <begin position="201"/>
        <end position="270"/>
    </location>
</feature>
<dbReference type="InterPro" id="IPR050437">
    <property type="entry name" value="Ribos_protein_bS1-like"/>
</dbReference>
<dbReference type="SUPFAM" id="SSF50249">
    <property type="entry name" value="Nucleic acid-binding proteins"/>
    <property type="match status" value="1"/>
</dbReference>
<dbReference type="FunFam" id="1.10.150.310:FF:000001">
    <property type="entry name" value="RNA-binding transcriptional accessory protein"/>
    <property type="match status" value="1"/>
</dbReference>
<protein>
    <submittedName>
        <fullName evidence="2">Helix-hairpin-helix domain-containing protein</fullName>
    </submittedName>
</protein>
<dbReference type="InterPro" id="IPR012340">
    <property type="entry name" value="NA-bd_OB-fold"/>
</dbReference>
<dbReference type="InterPro" id="IPR044146">
    <property type="entry name" value="S1_Tex"/>
</dbReference>